<dbReference type="PRINTS" id="PR00176">
    <property type="entry name" value="NANEUSMPORT"/>
</dbReference>
<dbReference type="GO" id="GO:0046872">
    <property type="term" value="F:metal ion binding"/>
    <property type="evidence" value="ECO:0007669"/>
    <property type="project" value="UniProtKB-KW"/>
</dbReference>
<dbReference type="GO" id="GO:1905418">
    <property type="term" value="P:positive regulation of amoeboid sperm motility"/>
    <property type="evidence" value="ECO:0007669"/>
    <property type="project" value="EnsemblMetazoa"/>
</dbReference>
<evidence type="ECO:0000256" key="2">
    <source>
        <dbReference type="ARBA" id="ARBA00022448"/>
    </source>
</evidence>
<feature type="transmembrane region" description="Helical" evidence="10">
    <location>
        <begin position="668"/>
        <end position="686"/>
    </location>
</feature>
<feature type="transmembrane region" description="Helical" evidence="10">
    <location>
        <begin position="509"/>
        <end position="534"/>
    </location>
</feature>
<keyword evidence="7" id="KW-0479">Metal-binding</keyword>
<dbReference type="GO" id="GO:0089718">
    <property type="term" value="P:amino acid import across plasma membrane"/>
    <property type="evidence" value="ECO:0007669"/>
    <property type="project" value="TreeGrafter"/>
</dbReference>
<feature type="transmembrane region" description="Helical" evidence="10">
    <location>
        <begin position="329"/>
        <end position="348"/>
    </location>
</feature>
<sequence>MQPPIERVSGQRWMLGHRSIVVSVPSEMFNRIEIGKLTEPVQEIHTATFEPLSQMEGFVLDFSKNKMTSASKSEEYQHQSKKARTNGSKEFPVSTSNEENESKNNSETNNEQPVQTSMVSVTNLALENIGLDPKLEGPTWSTKWEAIAATLTYLTCSGNFWFFPFLCAYYGGFFPYQFTVCYLLIGIPLLYMEMALGQYSSASPLSVFSRMAPAMAGLSAGMCFILVLRTVALSVWAIYELTITLNAAQSAWITPPWSGCPDNKTDCFDYRLDKQCTWMPAGISPKCDQYQNLLVEARGFVRRKSPFISFIDTSVFRKSLIASDWTPPLLTSVISAVILWLFVGIVSIGGSKVLGKTGAAAVALLFLGSLTVLVRGAFFKDSLVAAVSFLIPSEVPQDKWMLIWSWVDAAVHTLRALNVGCGGVQKFASLNKFNNRITRDIVIIGGSVYLFNICAGLFSVMYIAEYSSLYYPDVDFRERISFYTSPIFTEVIISEIITSMHWGSFLICIFWLTMALCSAQGVAGDIWVISSMILERINGSRRKYGQPLASWHKRALILGVMCIFGLVSSFPFLGTGGMDLMSIVDFCSSYGTVFIALVQMITVSYVYGFKRFSVNICAMVGGRGPPNIFWWLNWLIISPLLLLIVFICVVTSSAYKQSVHYEMTLLEIIEWSLIIMPIIFVVFHFVREDIDRRRNMEPFAVLLRATGDWGPMNGEDKRQALKFERQLRVRY</sequence>
<proteinExistence type="predicted"/>
<feature type="region of interest" description="Disordered" evidence="9">
    <location>
        <begin position="70"/>
        <end position="117"/>
    </location>
</feature>
<dbReference type="AlphaFoldDB" id="A0A8R1HY25"/>
<feature type="transmembrane region" description="Helical" evidence="10">
    <location>
        <begin position="628"/>
        <end position="656"/>
    </location>
</feature>
<evidence type="ECO:0000313" key="12">
    <source>
        <dbReference type="Proteomes" id="UP000005237"/>
    </source>
</evidence>
<evidence type="ECO:0000256" key="5">
    <source>
        <dbReference type="ARBA" id="ARBA00022989"/>
    </source>
</evidence>
<evidence type="ECO:0000256" key="10">
    <source>
        <dbReference type="SAM" id="Phobius"/>
    </source>
</evidence>
<feature type="binding site" evidence="7">
    <location>
        <position position="159"/>
    </location>
    <ligand>
        <name>Na(+)</name>
        <dbReference type="ChEBI" id="CHEBI:29101"/>
        <label>1</label>
    </ligand>
</feature>
<dbReference type="PANTHER" id="PTHR11616">
    <property type="entry name" value="SODIUM/CHLORIDE DEPENDENT TRANSPORTER"/>
    <property type="match status" value="1"/>
</dbReference>
<evidence type="ECO:0000256" key="6">
    <source>
        <dbReference type="ARBA" id="ARBA00023136"/>
    </source>
</evidence>
<feature type="transmembrane region" description="Helical" evidence="10">
    <location>
        <begin position="360"/>
        <end position="379"/>
    </location>
</feature>
<dbReference type="SUPFAM" id="SSF161070">
    <property type="entry name" value="SNF-like"/>
    <property type="match status" value="1"/>
</dbReference>
<dbReference type="EnsemblMetazoa" id="CJA13933.1">
    <property type="protein sequence ID" value="CJA13933.1"/>
    <property type="gene ID" value="WBGene00133137"/>
</dbReference>
<reference evidence="12" key="1">
    <citation type="submission" date="2010-08" db="EMBL/GenBank/DDBJ databases">
        <authorList>
            <consortium name="Caenorhabditis japonica Sequencing Consortium"/>
            <person name="Wilson R.K."/>
        </authorList>
    </citation>
    <scope>NUCLEOTIDE SEQUENCE [LARGE SCALE GENOMIC DNA]</scope>
    <source>
        <strain evidence="12">DF5081</strain>
    </source>
</reference>
<keyword evidence="12" id="KW-1185">Reference proteome</keyword>
<reference evidence="11" key="2">
    <citation type="submission" date="2022-06" db="UniProtKB">
        <authorList>
            <consortium name="EnsemblMetazoa"/>
        </authorList>
    </citation>
    <scope>IDENTIFICATION</scope>
    <source>
        <strain evidence="11">DF5081</strain>
    </source>
</reference>
<comment type="subcellular location">
    <subcellularLocation>
        <location evidence="1">Membrane</location>
        <topology evidence="1">Multi-pass membrane protein</topology>
    </subcellularLocation>
</comment>
<dbReference type="GO" id="GO:0005283">
    <property type="term" value="F:amino acid:sodium symporter activity"/>
    <property type="evidence" value="ECO:0007669"/>
    <property type="project" value="TreeGrafter"/>
</dbReference>
<feature type="transmembrane region" description="Helical" evidence="10">
    <location>
        <begin position="580"/>
        <end position="607"/>
    </location>
</feature>
<dbReference type="InterPro" id="IPR037272">
    <property type="entry name" value="SNS_sf"/>
</dbReference>
<keyword evidence="2" id="KW-0813">Transport</keyword>
<keyword evidence="5 10" id="KW-1133">Transmembrane helix</keyword>
<evidence type="ECO:0000256" key="9">
    <source>
        <dbReference type="SAM" id="MobiDB-lite"/>
    </source>
</evidence>
<evidence type="ECO:0008006" key="13">
    <source>
        <dbReference type="Google" id="ProtNLM"/>
    </source>
</evidence>
<dbReference type="GO" id="GO:0044298">
    <property type="term" value="C:cell body membrane"/>
    <property type="evidence" value="ECO:0007669"/>
    <property type="project" value="EnsemblMetazoa"/>
</dbReference>
<keyword evidence="4" id="KW-0769">Symport</keyword>
<dbReference type="InterPro" id="IPR000175">
    <property type="entry name" value="Na/ntran_symport"/>
</dbReference>
<feature type="transmembrane region" description="Helical" evidence="10">
    <location>
        <begin position="144"/>
        <end position="163"/>
    </location>
</feature>
<evidence type="ECO:0000256" key="8">
    <source>
        <dbReference type="PIRSR" id="PIRSR600175-2"/>
    </source>
</evidence>
<evidence type="ECO:0000256" key="7">
    <source>
        <dbReference type="PIRSR" id="PIRSR600175-1"/>
    </source>
</evidence>
<feature type="transmembrane region" description="Helical" evidence="10">
    <location>
        <begin position="169"/>
        <end position="191"/>
    </location>
</feature>
<feature type="transmembrane region" description="Helical" evidence="10">
    <location>
        <begin position="441"/>
        <end position="464"/>
    </location>
</feature>
<protein>
    <recommendedName>
        <fullName evidence="13">Transporter</fullName>
    </recommendedName>
</protein>
<organism evidence="11 12">
    <name type="scientific">Caenorhabditis japonica</name>
    <dbReference type="NCBI Taxonomy" id="281687"/>
    <lineage>
        <taxon>Eukaryota</taxon>
        <taxon>Metazoa</taxon>
        <taxon>Ecdysozoa</taxon>
        <taxon>Nematoda</taxon>
        <taxon>Chromadorea</taxon>
        <taxon>Rhabditida</taxon>
        <taxon>Rhabditina</taxon>
        <taxon>Rhabditomorpha</taxon>
        <taxon>Rhabditoidea</taxon>
        <taxon>Rhabditidae</taxon>
        <taxon>Peloderinae</taxon>
        <taxon>Caenorhabditis</taxon>
    </lineage>
</organism>
<dbReference type="Pfam" id="PF00209">
    <property type="entry name" value="SNF"/>
    <property type="match status" value="1"/>
</dbReference>
<evidence type="ECO:0000313" key="11">
    <source>
        <dbReference type="EnsemblMetazoa" id="CJA13933.1"/>
    </source>
</evidence>
<dbReference type="PROSITE" id="PS50267">
    <property type="entry name" value="NA_NEUROTRAN_SYMP_3"/>
    <property type="match status" value="1"/>
</dbReference>
<keyword evidence="3 10" id="KW-0812">Transmembrane</keyword>
<feature type="disulfide bond" evidence="8">
    <location>
        <begin position="260"/>
        <end position="267"/>
    </location>
</feature>
<accession>A0A8R1HY25</accession>
<evidence type="ECO:0000256" key="4">
    <source>
        <dbReference type="ARBA" id="ARBA00022847"/>
    </source>
</evidence>
<keyword evidence="6 10" id="KW-0472">Membrane</keyword>
<name>A0A8R1HY25_CAEJA</name>
<keyword evidence="7" id="KW-0915">Sodium</keyword>
<keyword evidence="8" id="KW-1015">Disulfide bond</keyword>
<feature type="transmembrane region" description="Helical" evidence="10">
    <location>
        <begin position="212"/>
        <end position="239"/>
    </location>
</feature>
<dbReference type="PANTHER" id="PTHR11616:SF241">
    <property type="entry name" value="SODIUM- AND CHLORIDE-DEPENDENT GLYCINE TRANSPORTER 2"/>
    <property type="match status" value="1"/>
</dbReference>
<evidence type="ECO:0000256" key="3">
    <source>
        <dbReference type="ARBA" id="ARBA00022692"/>
    </source>
</evidence>
<evidence type="ECO:0000256" key="1">
    <source>
        <dbReference type="ARBA" id="ARBA00004141"/>
    </source>
</evidence>
<feature type="transmembrane region" description="Helical" evidence="10">
    <location>
        <begin position="555"/>
        <end position="574"/>
    </location>
</feature>
<dbReference type="Proteomes" id="UP000005237">
    <property type="component" value="Unassembled WGS sequence"/>
</dbReference>